<dbReference type="EMBL" id="JPGG01000016">
    <property type="protein sequence ID" value="KGC14621.1"/>
    <property type="molecule type" value="Genomic_DNA"/>
</dbReference>
<name>A0AAW3F288_BURGA</name>
<proteinExistence type="predicted"/>
<dbReference type="Proteomes" id="UP000029590">
    <property type="component" value="Unassembled WGS sequence"/>
</dbReference>
<evidence type="ECO:0000313" key="1">
    <source>
        <dbReference type="EMBL" id="KGC14621.1"/>
    </source>
</evidence>
<accession>A0AAW3F288</accession>
<evidence type="ECO:0000313" key="2">
    <source>
        <dbReference type="Proteomes" id="UP000029590"/>
    </source>
</evidence>
<reference evidence="1 2" key="1">
    <citation type="submission" date="2014-04" db="EMBL/GenBank/DDBJ databases">
        <authorList>
            <person name="Bishop-Lilly K.A."/>
            <person name="Broomall S.M."/>
            <person name="Chain P.S."/>
            <person name="Chertkov O."/>
            <person name="Coyne S.R."/>
            <person name="Daligault H.E."/>
            <person name="Davenport K.W."/>
            <person name="Erkkila T."/>
            <person name="Frey K.G."/>
            <person name="Gibbons H.S."/>
            <person name="Gu W."/>
            <person name="Jaissle J."/>
            <person name="Johnson S.L."/>
            <person name="Koroleva G.I."/>
            <person name="Ladner J.T."/>
            <person name="Lo C.-C."/>
            <person name="Minogue T.D."/>
            <person name="Munk C."/>
            <person name="Palacios G.F."/>
            <person name="Redden C.L."/>
            <person name="Rosenzweig C.N."/>
            <person name="Scholz M.B."/>
            <person name="Teshima H."/>
            <person name="Xu Y."/>
        </authorList>
    </citation>
    <scope>NUCLEOTIDE SEQUENCE [LARGE SCALE GENOMIC DNA]</scope>
    <source>
        <strain evidence="2">gladioli</strain>
    </source>
</reference>
<dbReference type="RefSeq" id="WP_155308294.1">
    <property type="nucleotide sequence ID" value="NZ_KN150850.1"/>
</dbReference>
<comment type="caution">
    <text evidence="1">The sequence shown here is derived from an EMBL/GenBank/DDBJ whole genome shotgun (WGS) entry which is preliminary data.</text>
</comment>
<dbReference type="AlphaFoldDB" id="A0AAW3F288"/>
<gene>
    <name evidence="1" type="ORF">DM48_362</name>
</gene>
<protein>
    <submittedName>
        <fullName evidence="1">Uncharacterized protein</fullName>
    </submittedName>
</protein>
<sequence>MAEITISGSTLSSSLMDLLGADDIVPGSEPSYQLCKTIYVSHPLGGKIVDQPIKLAMSQKRGSPPKN</sequence>
<organism evidence="1 2">
    <name type="scientific">Burkholderia gladioli</name>
    <name type="common">Pseudomonas marginata</name>
    <name type="synonym">Phytomonas marginata</name>
    <dbReference type="NCBI Taxonomy" id="28095"/>
    <lineage>
        <taxon>Bacteria</taxon>
        <taxon>Pseudomonadati</taxon>
        <taxon>Pseudomonadota</taxon>
        <taxon>Betaproteobacteria</taxon>
        <taxon>Burkholderiales</taxon>
        <taxon>Burkholderiaceae</taxon>
        <taxon>Burkholderia</taxon>
    </lineage>
</organism>